<sequence>MEVLGDGVLGLIIVEFQSKLNLKSWDSSLCCKKFMHMKYLGNQEHKLHIRDFIYTHKADRGMHLYYLKVGTIEANPHHIVNLVHYEVVNDLLNLARQILRIREDSQFSDL</sequence>
<dbReference type="Gramene" id="KVH95783">
    <property type="protein sequence ID" value="KVH95783"/>
    <property type="gene ID" value="Ccrd_002122"/>
</dbReference>
<accession>A0A103XRX5</accession>
<organism evidence="1 2">
    <name type="scientific">Cynara cardunculus var. scolymus</name>
    <name type="common">Globe artichoke</name>
    <name type="synonym">Cynara scolymus</name>
    <dbReference type="NCBI Taxonomy" id="59895"/>
    <lineage>
        <taxon>Eukaryota</taxon>
        <taxon>Viridiplantae</taxon>
        <taxon>Streptophyta</taxon>
        <taxon>Embryophyta</taxon>
        <taxon>Tracheophyta</taxon>
        <taxon>Spermatophyta</taxon>
        <taxon>Magnoliopsida</taxon>
        <taxon>eudicotyledons</taxon>
        <taxon>Gunneridae</taxon>
        <taxon>Pentapetalae</taxon>
        <taxon>asterids</taxon>
        <taxon>campanulids</taxon>
        <taxon>Asterales</taxon>
        <taxon>Asteraceae</taxon>
        <taxon>Carduoideae</taxon>
        <taxon>Cardueae</taxon>
        <taxon>Carduinae</taxon>
        <taxon>Cynara</taxon>
    </lineage>
</organism>
<comment type="caution">
    <text evidence="1">The sequence shown here is derived from an EMBL/GenBank/DDBJ whole genome shotgun (WGS) entry which is preliminary data.</text>
</comment>
<gene>
    <name evidence="1" type="ORF">Ccrd_002122</name>
</gene>
<dbReference type="Proteomes" id="UP000243975">
    <property type="component" value="Unassembled WGS sequence"/>
</dbReference>
<reference evidence="1 2" key="1">
    <citation type="journal article" date="2016" name="Sci. Rep.">
        <title>The genome sequence of the outbreeding globe artichoke constructed de novo incorporating a phase-aware low-pass sequencing strategy of F1 progeny.</title>
        <authorList>
            <person name="Scaglione D."/>
            <person name="Reyes-Chin-Wo S."/>
            <person name="Acquadro A."/>
            <person name="Froenicke L."/>
            <person name="Portis E."/>
            <person name="Beitel C."/>
            <person name="Tirone M."/>
            <person name="Mauro R."/>
            <person name="Lo Monaco A."/>
            <person name="Mauromicale G."/>
            <person name="Faccioli P."/>
            <person name="Cattivelli L."/>
            <person name="Rieseberg L."/>
            <person name="Michelmore R."/>
            <person name="Lanteri S."/>
        </authorList>
    </citation>
    <scope>NUCLEOTIDE SEQUENCE [LARGE SCALE GENOMIC DNA]</scope>
    <source>
        <strain evidence="1">2C</strain>
    </source>
</reference>
<name>A0A103XRX5_CYNCS</name>
<evidence type="ECO:0000313" key="1">
    <source>
        <dbReference type="EMBL" id="KVH95783.1"/>
    </source>
</evidence>
<feature type="non-terminal residue" evidence="1">
    <location>
        <position position="110"/>
    </location>
</feature>
<protein>
    <recommendedName>
        <fullName evidence="3">RNase III domain-containing protein</fullName>
    </recommendedName>
</protein>
<keyword evidence="2" id="KW-1185">Reference proteome</keyword>
<proteinExistence type="predicted"/>
<evidence type="ECO:0000313" key="2">
    <source>
        <dbReference type="Proteomes" id="UP000243975"/>
    </source>
</evidence>
<dbReference type="AlphaFoldDB" id="A0A103XRX5"/>
<dbReference type="EMBL" id="LEKV01004376">
    <property type="protein sequence ID" value="KVH95783.1"/>
    <property type="molecule type" value="Genomic_DNA"/>
</dbReference>
<evidence type="ECO:0008006" key="3">
    <source>
        <dbReference type="Google" id="ProtNLM"/>
    </source>
</evidence>